<dbReference type="EMBL" id="FZOJ01000022">
    <property type="protein sequence ID" value="SNS81237.1"/>
    <property type="molecule type" value="Genomic_DNA"/>
</dbReference>
<feature type="transmembrane region" description="Helical" evidence="1">
    <location>
        <begin position="145"/>
        <end position="161"/>
    </location>
</feature>
<dbReference type="Proteomes" id="UP000198304">
    <property type="component" value="Unassembled WGS sequence"/>
</dbReference>
<proteinExistence type="predicted"/>
<evidence type="ECO:0000313" key="3">
    <source>
        <dbReference type="EMBL" id="SNS81237.1"/>
    </source>
</evidence>
<sequence>MDDVIMNIFVPLLNIKLLLLVATGTFAGIYIGAIPGLSVTMAVSLLISFTFSWSTHEALALMIGIYCGGVYGGSRSAILLNIPGAPAAIATGFDGHPLAKMGEAGKAIGVSTVQSTLGGLIGVIVLAVAAPAVSEFALKFAPRDYFLLAVMGLMLVGSLGTKSTAKGLFMATLGILLGLVGMDPLTGQGRFTFGSVGLMGALTMLLQ</sequence>
<dbReference type="InterPro" id="IPR002823">
    <property type="entry name" value="DUF112_TM"/>
</dbReference>
<accession>A0A239HIQ6</accession>
<keyword evidence="1" id="KW-0472">Membrane</keyword>
<feature type="transmembrane region" description="Helical" evidence="1">
    <location>
        <begin position="12"/>
        <end position="33"/>
    </location>
</feature>
<keyword evidence="1" id="KW-0812">Transmembrane</keyword>
<organism evidence="3 4">
    <name type="scientific">Anaerovirgula multivorans</name>
    <dbReference type="NCBI Taxonomy" id="312168"/>
    <lineage>
        <taxon>Bacteria</taxon>
        <taxon>Bacillati</taxon>
        <taxon>Bacillota</taxon>
        <taxon>Clostridia</taxon>
        <taxon>Peptostreptococcales</taxon>
        <taxon>Natronincolaceae</taxon>
        <taxon>Anaerovirgula</taxon>
    </lineage>
</organism>
<feature type="domain" description="DUF112" evidence="2">
    <location>
        <begin position="18"/>
        <end position="204"/>
    </location>
</feature>
<dbReference type="PANTHER" id="PTHR35342:SF5">
    <property type="entry name" value="TRICARBOXYLIC TRANSPORT PROTEIN"/>
    <property type="match status" value="1"/>
</dbReference>
<dbReference type="AlphaFoldDB" id="A0A239HIQ6"/>
<feature type="transmembrane region" description="Helical" evidence="1">
    <location>
        <begin position="39"/>
        <end position="65"/>
    </location>
</feature>
<dbReference type="PANTHER" id="PTHR35342">
    <property type="entry name" value="TRICARBOXYLIC TRANSPORT PROTEIN"/>
    <property type="match status" value="1"/>
</dbReference>
<reference evidence="3 4" key="1">
    <citation type="submission" date="2017-06" db="EMBL/GenBank/DDBJ databases">
        <authorList>
            <person name="Kim H.J."/>
            <person name="Triplett B.A."/>
        </authorList>
    </citation>
    <scope>NUCLEOTIDE SEQUENCE [LARGE SCALE GENOMIC DNA]</scope>
    <source>
        <strain evidence="3 4">SCA</strain>
    </source>
</reference>
<feature type="transmembrane region" description="Helical" evidence="1">
    <location>
        <begin position="167"/>
        <end position="185"/>
    </location>
</feature>
<keyword evidence="1" id="KW-1133">Transmembrane helix</keyword>
<evidence type="ECO:0000259" key="2">
    <source>
        <dbReference type="Pfam" id="PF01970"/>
    </source>
</evidence>
<protein>
    <submittedName>
        <fullName evidence="3">Tripartite tricarboxylate transporter TctA family protein</fullName>
    </submittedName>
</protein>
<name>A0A239HIQ6_9FIRM</name>
<feature type="transmembrane region" description="Helical" evidence="1">
    <location>
        <begin position="113"/>
        <end position="133"/>
    </location>
</feature>
<evidence type="ECO:0000256" key="1">
    <source>
        <dbReference type="SAM" id="Phobius"/>
    </source>
</evidence>
<dbReference type="Pfam" id="PF01970">
    <property type="entry name" value="TctA"/>
    <property type="match status" value="1"/>
</dbReference>
<evidence type="ECO:0000313" key="4">
    <source>
        <dbReference type="Proteomes" id="UP000198304"/>
    </source>
</evidence>
<gene>
    <name evidence="3" type="ORF">SAMN05446037_102224</name>
</gene>
<keyword evidence="4" id="KW-1185">Reference proteome</keyword>